<dbReference type="AlphaFoldDB" id="A0AAD3M6R4"/>
<gene>
    <name evidence="3" type="ORF">AKAME5_000249200</name>
</gene>
<comment type="caution">
    <text evidence="3">The sequence shown here is derived from an EMBL/GenBank/DDBJ whole genome shotgun (WGS) entry which is preliminary data.</text>
</comment>
<feature type="domain" description="Coiled-coil protein 142 C-terminal" evidence="2">
    <location>
        <begin position="686"/>
        <end position="1165"/>
    </location>
</feature>
<evidence type="ECO:0000256" key="1">
    <source>
        <dbReference type="SAM" id="MobiDB-lite"/>
    </source>
</evidence>
<keyword evidence="4" id="KW-1185">Reference proteome</keyword>
<feature type="region of interest" description="Disordered" evidence="1">
    <location>
        <begin position="1"/>
        <end position="23"/>
    </location>
</feature>
<dbReference type="EMBL" id="BRZM01000006">
    <property type="protein sequence ID" value="GLD48532.1"/>
    <property type="molecule type" value="Genomic_DNA"/>
</dbReference>
<dbReference type="Pfam" id="PF14923">
    <property type="entry name" value="CCDC142"/>
    <property type="match status" value="1"/>
</dbReference>
<name>A0AAD3M6R4_LATJO</name>
<proteinExistence type="predicted"/>
<dbReference type="PANTHER" id="PTHR21436">
    <property type="entry name" value="COILED-COIL DOMAIN-CONTAINING PROTEIN 142"/>
    <property type="match status" value="1"/>
</dbReference>
<organism evidence="3 4">
    <name type="scientific">Lates japonicus</name>
    <name type="common">Japanese lates</name>
    <dbReference type="NCBI Taxonomy" id="270547"/>
    <lineage>
        <taxon>Eukaryota</taxon>
        <taxon>Metazoa</taxon>
        <taxon>Chordata</taxon>
        <taxon>Craniata</taxon>
        <taxon>Vertebrata</taxon>
        <taxon>Euteleostomi</taxon>
        <taxon>Actinopterygii</taxon>
        <taxon>Neopterygii</taxon>
        <taxon>Teleostei</taxon>
        <taxon>Neoteleostei</taxon>
        <taxon>Acanthomorphata</taxon>
        <taxon>Carangaria</taxon>
        <taxon>Carangaria incertae sedis</taxon>
        <taxon>Centropomidae</taxon>
        <taxon>Lates</taxon>
    </lineage>
</organism>
<dbReference type="Proteomes" id="UP001279410">
    <property type="component" value="Unassembled WGS sequence"/>
</dbReference>
<evidence type="ECO:0000259" key="2">
    <source>
        <dbReference type="Pfam" id="PF14923"/>
    </source>
</evidence>
<sequence>MDHNNPGTLKDLSGEPGLTADWENSESFCPEKEQRRCVVAEDVTTNGPWSQRSMSRSLQRAETLLRSTFNPSLKWLFHGRSQGEDAEEGNFVAAHNLVSRSSARLLHLQQVLLTVAPQWQPVGGAQVCVKGLPAEGGVLLQPSSSLQGHYRTLCRLLEQRSLLLLIHEYTRRARLTAAFISRVSQLLEDQLKKSHLTINQIPFSWSSFRVSLGSLSQELQVHLNHWSCLFSKVQSDHYLRPALVQQTRLLGEIKQSLDCLGLQALILMERYVYVTLSATGQAELHSVPREVLEDILAGTEVYNQAVEEQRAQHSATQLRTSVLHQAHSSTPYSSFLNSKEHHPAAFSVRELTTILAVHHAEMAAKPLLCWVSVQSDPICQVHNNHKAHTCSVNSTIRSECNWEQLQYAYLISSPLSYHPAWHSSTCHTCHETPVYIPGLHFDTTYLENHHPVLAKSSSVQHRTDCSNKDHTYQCQTCISQTGGVQTSTEALDSAQPNVERQKILENCKLLQSPSDTPHHPSALPLSVVCQQDRSSVEFLFQVLVSSSELLASLVSHMSTPEAPTEQLQPNTVTDLLSPKTEPMISTAPIINTADSVELNRRSTELNKDQTMEGTQLEWAELEITTRLETTDRSGFQGDGDPEKEETVGAEGTIMESDCVRWPHSVQWLDLGQSLVFADLFGQYHTLLWSLCSRALWLQIHTPQAGNAAGSINLQDNHRGFQILHHISQASKTGLVPKECRVMLENLSLNLLVSTAHAQWDYVLCRGLGSALKDKCLTDVNRSVSPSSKQHGNVMMSETMEHFLLLSPPLLSSLCCHHSNSSVSGSFSPPPLRPTLHRQTVSLMLATVQLSTVWVMSKAYQFLSSWSLSKFLLITQGDLKVLRASVEMMVHQTKSLVMNSDSDQSALQNHSQLLLRQQLEALDRAVSELQTFSTVVLKTFSTDCKRMSGEIFEQTMPSSVHWRPSHRTGYPSSPSEYSYLAAQTVIGQVLEGVALLPDDARVQALSITMTAFLEAWMEHILRQKIKFSVQGALQLKQDFDSIRELIQSDKYGLSAELHQRLLSLRVFQQVDSAVVCLLQQPQAKPYLQSRAWGPFTRCCPANSSRDSMGEAVGSSITNLRCMEGEDLTQSDPSVVTTELPPVDPSTPGEPYLAPSLALGAAQQEWLDLRIHSSTRRWRLPGLRCFSKSEP</sequence>
<dbReference type="InterPro" id="IPR055350">
    <property type="entry name" value="CCDC142_C"/>
</dbReference>
<evidence type="ECO:0000313" key="3">
    <source>
        <dbReference type="EMBL" id="GLD48532.1"/>
    </source>
</evidence>
<protein>
    <submittedName>
        <fullName evidence="3">Coiled-coil domain-containing protein 142 isoform X1</fullName>
    </submittedName>
</protein>
<accession>A0AAD3M6R4</accession>
<dbReference type="InterPro" id="IPR026700">
    <property type="entry name" value="CCDC142"/>
</dbReference>
<evidence type="ECO:0000313" key="4">
    <source>
        <dbReference type="Proteomes" id="UP001279410"/>
    </source>
</evidence>
<dbReference type="PANTHER" id="PTHR21436:SF2">
    <property type="entry name" value="COILED-COIL DOMAIN-CONTAINING PROTEIN 142"/>
    <property type="match status" value="1"/>
</dbReference>
<reference evidence="3" key="1">
    <citation type="submission" date="2022-08" db="EMBL/GenBank/DDBJ databases">
        <title>Genome sequencing of akame (Lates japonicus).</title>
        <authorList>
            <person name="Hashiguchi Y."/>
            <person name="Takahashi H."/>
        </authorList>
    </citation>
    <scope>NUCLEOTIDE SEQUENCE</scope>
    <source>
        <strain evidence="3">Kochi</strain>
    </source>
</reference>